<dbReference type="GO" id="GO:0005840">
    <property type="term" value="C:ribosome"/>
    <property type="evidence" value="ECO:0007669"/>
    <property type="project" value="UniProtKB-KW"/>
</dbReference>
<accession>A0ABY5R8H0</accession>
<evidence type="ECO:0000313" key="6">
    <source>
        <dbReference type="EMBL" id="UVD81803.1"/>
    </source>
</evidence>
<sequence>MANPTQLFRRNTTWKKHVIRSLATDVIVFGRITTTEVRAKEIRRHVDKLITKAKKDTLASRRAAVAFLRPITTKEGVPALKHLFETIGPKYKDRKGGYTRIIKLAPRQGDNSKMAILELV</sequence>
<evidence type="ECO:0000256" key="5">
    <source>
        <dbReference type="RuleBase" id="RU000660"/>
    </source>
</evidence>
<protein>
    <recommendedName>
        <fullName evidence="4">Large ribosomal subunit protein bL17</fullName>
    </recommendedName>
</protein>
<dbReference type="NCBIfam" id="TIGR00059">
    <property type="entry name" value="L17"/>
    <property type="match status" value="1"/>
</dbReference>
<dbReference type="InterPro" id="IPR047859">
    <property type="entry name" value="Ribosomal_bL17_CS"/>
</dbReference>
<evidence type="ECO:0000256" key="4">
    <source>
        <dbReference type="HAMAP-Rule" id="MF_01368"/>
    </source>
</evidence>
<dbReference type="PANTHER" id="PTHR14413">
    <property type="entry name" value="RIBOSOMAL PROTEIN L17"/>
    <property type="match status" value="1"/>
</dbReference>
<comment type="subunit">
    <text evidence="4">Part of the 50S ribosomal subunit. Contacts protein L32.</text>
</comment>
<dbReference type="RefSeq" id="WP_258210977.1">
    <property type="nucleotide sequence ID" value="NZ_CP102734.1"/>
</dbReference>
<organism evidence="6 7">
    <name type="scientific">Mycoplasma iguanae</name>
    <dbReference type="NCBI Taxonomy" id="292461"/>
    <lineage>
        <taxon>Bacteria</taxon>
        <taxon>Bacillati</taxon>
        <taxon>Mycoplasmatota</taxon>
        <taxon>Mollicutes</taxon>
        <taxon>Mycoplasmataceae</taxon>
        <taxon>Mycoplasma</taxon>
    </lineage>
</organism>
<evidence type="ECO:0000256" key="3">
    <source>
        <dbReference type="ARBA" id="ARBA00023274"/>
    </source>
</evidence>
<dbReference type="SUPFAM" id="SSF64263">
    <property type="entry name" value="Prokaryotic ribosomal protein L17"/>
    <property type="match status" value="1"/>
</dbReference>
<dbReference type="Pfam" id="PF01196">
    <property type="entry name" value="Ribosomal_L17"/>
    <property type="match status" value="1"/>
</dbReference>
<keyword evidence="7" id="KW-1185">Reference proteome</keyword>
<evidence type="ECO:0000256" key="1">
    <source>
        <dbReference type="ARBA" id="ARBA00008777"/>
    </source>
</evidence>
<dbReference type="HAMAP" id="MF_01368">
    <property type="entry name" value="Ribosomal_bL17"/>
    <property type="match status" value="1"/>
</dbReference>
<dbReference type="PANTHER" id="PTHR14413:SF16">
    <property type="entry name" value="LARGE RIBOSOMAL SUBUNIT PROTEIN BL17M"/>
    <property type="match status" value="1"/>
</dbReference>
<evidence type="ECO:0000313" key="7">
    <source>
        <dbReference type="Proteomes" id="UP001059252"/>
    </source>
</evidence>
<reference evidence="6" key="1">
    <citation type="submission" date="2022-08" db="EMBL/GenBank/DDBJ databases">
        <title>Complete genome of Mycoplasma iguanae type strain 2327.</title>
        <authorList>
            <person name="Spergser J."/>
        </authorList>
    </citation>
    <scope>NUCLEOTIDE SEQUENCE</scope>
    <source>
        <strain evidence="6">2327</strain>
    </source>
</reference>
<dbReference type="Proteomes" id="UP001059252">
    <property type="component" value="Chromosome"/>
</dbReference>
<keyword evidence="3 4" id="KW-0687">Ribonucleoprotein</keyword>
<name>A0ABY5R8H0_9MOLU</name>
<gene>
    <name evidence="4 6" type="primary">rplQ</name>
    <name evidence="6" type="ORF">NV226_00595</name>
</gene>
<dbReference type="PROSITE" id="PS01167">
    <property type="entry name" value="RIBOSOMAL_L17"/>
    <property type="match status" value="1"/>
</dbReference>
<dbReference type="Gene3D" id="3.90.1030.10">
    <property type="entry name" value="Ribosomal protein L17"/>
    <property type="match status" value="1"/>
</dbReference>
<keyword evidence="2 4" id="KW-0689">Ribosomal protein</keyword>
<evidence type="ECO:0000256" key="2">
    <source>
        <dbReference type="ARBA" id="ARBA00022980"/>
    </source>
</evidence>
<dbReference type="EMBL" id="CP102734">
    <property type="protein sequence ID" value="UVD81803.1"/>
    <property type="molecule type" value="Genomic_DNA"/>
</dbReference>
<proteinExistence type="inferred from homology"/>
<dbReference type="InterPro" id="IPR000456">
    <property type="entry name" value="Ribosomal_bL17"/>
</dbReference>
<dbReference type="InterPro" id="IPR036373">
    <property type="entry name" value="Ribosomal_bL17_sf"/>
</dbReference>
<comment type="similarity">
    <text evidence="1 4 5">Belongs to the bacterial ribosomal protein bL17 family.</text>
</comment>